<dbReference type="Pfam" id="PF00001">
    <property type="entry name" value="7tm_1"/>
    <property type="match status" value="1"/>
</dbReference>
<keyword evidence="2 8" id="KW-0812">Transmembrane</keyword>
<evidence type="ECO:0000256" key="9">
    <source>
        <dbReference type="SAM" id="Phobius"/>
    </source>
</evidence>
<feature type="transmembrane region" description="Helical" evidence="9">
    <location>
        <begin position="169"/>
        <end position="196"/>
    </location>
</feature>
<name>A0A1S3HCZ7_LINAN</name>
<evidence type="ECO:0000256" key="1">
    <source>
        <dbReference type="ARBA" id="ARBA00004141"/>
    </source>
</evidence>
<comment type="subcellular location">
    <subcellularLocation>
        <location evidence="1">Membrane</location>
        <topology evidence="1">Multi-pass membrane protein</topology>
    </subcellularLocation>
</comment>
<evidence type="ECO:0000256" key="5">
    <source>
        <dbReference type="ARBA" id="ARBA00023136"/>
    </source>
</evidence>
<protein>
    <submittedName>
        <fullName evidence="12">Gastrin/cholecystokinin type B receptor</fullName>
    </submittedName>
</protein>
<evidence type="ECO:0000256" key="8">
    <source>
        <dbReference type="RuleBase" id="RU000688"/>
    </source>
</evidence>
<dbReference type="OrthoDB" id="10036964at2759"/>
<dbReference type="PRINTS" id="PR00237">
    <property type="entry name" value="GPCRRHODOPSN"/>
</dbReference>
<keyword evidence="11" id="KW-1185">Reference proteome</keyword>
<dbReference type="GeneID" id="106153840"/>
<evidence type="ECO:0000256" key="6">
    <source>
        <dbReference type="ARBA" id="ARBA00023170"/>
    </source>
</evidence>
<keyword evidence="5 9" id="KW-0472">Membrane</keyword>
<evidence type="ECO:0000313" key="11">
    <source>
        <dbReference type="Proteomes" id="UP000085678"/>
    </source>
</evidence>
<comment type="similarity">
    <text evidence="8">Belongs to the G-protein coupled receptor 1 family.</text>
</comment>
<dbReference type="GO" id="GO:0005886">
    <property type="term" value="C:plasma membrane"/>
    <property type="evidence" value="ECO:0007669"/>
    <property type="project" value="TreeGrafter"/>
</dbReference>
<feature type="domain" description="G-protein coupled receptors family 1 profile" evidence="10">
    <location>
        <begin position="1"/>
        <end position="232"/>
    </location>
</feature>
<dbReference type="GO" id="GO:0004930">
    <property type="term" value="F:G protein-coupled receptor activity"/>
    <property type="evidence" value="ECO:0007669"/>
    <property type="project" value="UniProtKB-KW"/>
</dbReference>
<dbReference type="RefSeq" id="XP_013383401.1">
    <property type="nucleotide sequence ID" value="XM_013527947.1"/>
</dbReference>
<dbReference type="InterPro" id="IPR017452">
    <property type="entry name" value="GPCR_Rhodpsn_7TM"/>
</dbReference>
<gene>
    <name evidence="12" type="primary">LOC106153840</name>
</gene>
<dbReference type="AlphaFoldDB" id="A0A1S3HCZ7"/>
<sequence length="333" mass="38224">MKSILNAYIFFWGRRKDSIYVKNATGKLQPFLENTTAHASVLSITLISLERYCAICRPFHAQTMCTTPRTVKMILVTWVIALVSSSPFLAIAKVIDATYVVNQEAVKICSTAIDTNWKQVYIVLLFLLYFCIPILVLMVIYIRIGTVLVAEGVTLTKANGRRTKQRRQLVGLLVGIIVMFFVCVLPVRIFTLWLIFGTSDSKQWLSIDSQLNLLSFVRMAFYLNSAVNPVLYNMLSSNFRHAFATTVFVCKRRRRRRRVLLHEQRYGYFRWRGRSERFAYATVATRSDRRFSQLRGRRPEASAGLIFSNPAPPILPTHRRLPRSPPLCLVTSV</sequence>
<dbReference type="InParanoid" id="A0A1S3HCZ7"/>
<evidence type="ECO:0000259" key="10">
    <source>
        <dbReference type="PROSITE" id="PS50262"/>
    </source>
</evidence>
<dbReference type="SUPFAM" id="SSF81321">
    <property type="entry name" value="Family A G protein-coupled receptor-like"/>
    <property type="match status" value="1"/>
</dbReference>
<dbReference type="KEGG" id="lak:106153840"/>
<dbReference type="PANTHER" id="PTHR24243:SF233">
    <property type="entry name" value="THYROTROPIN-RELEASING HORMONE RECEPTOR"/>
    <property type="match status" value="1"/>
</dbReference>
<dbReference type="PANTHER" id="PTHR24243">
    <property type="entry name" value="G-PROTEIN COUPLED RECEPTOR"/>
    <property type="match status" value="1"/>
</dbReference>
<accession>A0A1S3HCZ7</accession>
<organism evidence="11 12">
    <name type="scientific">Lingula anatina</name>
    <name type="common">Brachiopod</name>
    <name type="synonym">Lingula unguis</name>
    <dbReference type="NCBI Taxonomy" id="7574"/>
    <lineage>
        <taxon>Eukaryota</taxon>
        <taxon>Metazoa</taxon>
        <taxon>Spiralia</taxon>
        <taxon>Lophotrochozoa</taxon>
        <taxon>Brachiopoda</taxon>
        <taxon>Linguliformea</taxon>
        <taxon>Lingulata</taxon>
        <taxon>Lingulida</taxon>
        <taxon>Linguloidea</taxon>
        <taxon>Lingulidae</taxon>
        <taxon>Lingula</taxon>
    </lineage>
</organism>
<evidence type="ECO:0000256" key="2">
    <source>
        <dbReference type="ARBA" id="ARBA00022692"/>
    </source>
</evidence>
<evidence type="ECO:0000256" key="3">
    <source>
        <dbReference type="ARBA" id="ARBA00022989"/>
    </source>
</evidence>
<keyword evidence="4 8" id="KW-0297">G-protein coupled receptor</keyword>
<feature type="transmembrane region" description="Helical" evidence="9">
    <location>
        <begin position="73"/>
        <end position="92"/>
    </location>
</feature>
<dbReference type="InterPro" id="IPR000276">
    <property type="entry name" value="GPCR_Rhodpsn"/>
</dbReference>
<keyword evidence="7 8" id="KW-0807">Transducer</keyword>
<reference evidence="12" key="1">
    <citation type="submission" date="2025-08" db="UniProtKB">
        <authorList>
            <consortium name="RefSeq"/>
        </authorList>
    </citation>
    <scope>IDENTIFICATION</scope>
    <source>
        <tissue evidence="12">Gonads</tissue>
    </source>
</reference>
<keyword evidence="3 9" id="KW-1133">Transmembrane helix</keyword>
<evidence type="ECO:0000256" key="4">
    <source>
        <dbReference type="ARBA" id="ARBA00023040"/>
    </source>
</evidence>
<dbReference type="Proteomes" id="UP000085678">
    <property type="component" value="Unplaced"/>
</dbReference>
<keyword evidence="6 8" id="KW-0675">Receptor</keyword>
<dbReference type="PROSITE" id="PS00237">
    <property type="entry name" value="G_PROTEIN_RECEP_F1_1"/>
    <property type="match status" value="1"/>
</dbReference>
<feature type="transmembrane region" description="Helical" evidence="9">
    <location>
        <begin position="120"/>
        <end position="142"/>
    </location>
</feature>
<evidence type="ECO:0000313" key="12">
    <source>
        <dbReference type="RefSeq" id="XP_013383401.1"/>
    </source>
</evidence>
<proteinExistence type="inferred from homology"/>
<dbReference type="Gene3D" id="1.20.1070.10">
    <property type="entry name" value="Rhodopsin 7-helix transmembrane proteins"/>
    <property type="match status" value="1"/>
</dbReference>
<dbReference type="STRING" id="7574.A0A1S3HCZ7"/>
<dbReference type="PROSITE" id="PS50262">
    <property type="entry name" value="G_PROTEIN_RECEP_F1_2"/>
    <property type="match status" value="1"/>
</dbReference>
<evidence type="ECO:0000256" key="7">
    <source>
        <dbReference type="ARBA" id="ARBA00023224"/>
    </source>
</evidence>